<protein>
    <recommendedName>
        <fullName evidence="1">DUF8094 domain-containing protein</fullName>
    </recommendedName>
</protein>
<organism evidence="2 3">
    <name type="scientific">Lentzea tibetensis</name>
    <dbReference type="NCBI Taxonomy" id="2591470"/>
    <lineage>
        <taxon>Bacteria</taxon>
        <taxon>Bacillati</taxon>
        <taxon>Actinomycetota</taxon>
        <taxon>Actinomycetes</taxon>
        <taxon>Pseudonocardiales</taxon>
        <taxon>Pseudonocardiaceae</taxon>
        <taxon>Lentzea</taxon>
    </lineage>
</organism>
<evidence type="ECO:0000313" key="2">
    <source>
        <dbReference type="EMBL" id="TWP44960.1"/>
    </source>
</evidence>
<proteinExistence type="predicted"/>
<dbReference type="RefSeq" id="WP_146360482.1">
    <property type="nucleotide sequence ID" value="NZ_VOBR01000046.1"/>
</dbReference>
<feature type="domain" description="DUF8094" evidence="1">
    <location>
        <begin position="2"/>
        <end position="274"/>
    </location>
</feature>
<dbReference type="EMBL" id="VOBR01000046">
    <property type="protein sequence ID" value="TWP44960.1"/>
    <property type="molecule type" value="Genomic_DNA"/>
</dbReference>
<keyword evidence="3" id="KW-1185">Reference proteome</keyword>
<gene>
    <name evidence="2" type="ORF">FKR81_40470</name>
</gene>
<dbReference type="OrthoDB" id="3510378at2"/>
<dbReference type="Pfam" id="PF26366">
    <property type="entry name" value="DUF8094"/>
    <property type="match status" value="1"/>
</dbReference>
<evidence type="ECO:0000313" key="3">
    <source>
        <dbReference type="Proteomes" id="UP000316639"/>
    </source>
</evidence>
<comment type="caution">
    <text evidence="2">The sequence shown here is derived from an EMBL/GenBank/DDBJ whole genome shotgun (WGS) entry which is preliminary data.</text>
</comment>
<dbReference type="AlphaFoldDB" id="A0A563EFV1"/>
<name>A0A563EFV1_9PSEU</name>
<sequence length="284" mass="30587">MDVLAGYYVANNDIYKGLDVGGLMRIEVPPLRTLNQALLTINKELGRVTAPVTHDGATFLLPTTGEYPRWFVSIATGLRGGVPSVRPVYTLFTQRARGAPWLAAYQVSPVESVPTVHTNDGGAARVVKETAGLAIDPAGLGGAVLAHYVEHSHDDGFAPSIALDEQLAANYRVNKQNMTGRGWKLSRELEDVTHPVHLLATTDGGVLAFTASTVTDTIEPLDRSGSVSLDTNSNEASLLRMSAGMTSKKLEIERLQMFLTHIPSKSSGQKVRVLSFNDAPINIR</sequence>
<reference evidence="2 3" key="1">
    <citation type="submission" date="2019-07" db="EMBL/GenBank/DDBJ databases">
        <title>Lentzea xizangensis sp. nov., isolated from Qinghai-Tibetan Plateau Soils.</title>
        <authorList>
            <person name="Huang J."/>
        </authorList>
    </citation>
    <scope>NUCLEOTIDE SEQUENCE [LARGE SCALE GENOMIC DNA]</scope>
    <source>
        <strain evidence="2 3">FXJ1.1311</strain>
    </source>
</reference>
<accession>A0A563EFV1</accession>
<dbReference type="Proteomes" id="UP000316639">
    <property type="component" value="Unassembled WGS sequence"/>
</dbReference>
<evidence type="ECO:0000259" key="1">
    <source>
        <dbReference type="Pfam" id="PF26366"/>
    </source>
</evidence>
<dbReference type="InterPro" id="IPR058407">
    <property type="entry name" value="DUF8094"/>
</dbReference>